<dbReference type="Proteomes" id="UP000000768">
    <property type="component" value="Chromosome 4"/>
</dbReference>
<dbReference type="EMBL" id="CM000763">
    <property type="protein sequence ID" value="KXG30642.1"/>
    <property type="molecule type" value="Genomic_DNA"/>
</dbReference>
<dbReference type="AlphaFoldDB" id="A0A194YR20"/>
<reference evidence="2 3" key="1">
    <citation type="journal article" date="2009" name="Nature">
        <title>The Sorghum bicolor genome and the diversification of grasses.</title>
        <authorList>
            <person name="Paterson A.H."/>
            <person name="Bowers J.E."/>
            <person name="Bruggmann R."/>
            <person name="Dubchak I."/>
            <person name="Grimwood J."/>
            <person name="Gundlach H."/>
            <person name="Haberer G."/>
            <person name="Hellsten U."/>
            <person name="Mitros T."/>
            <person name="Poliakov A."/>
            <person name="Schmutz J."/>
            <person name="Spannagl M."/>
            <person name="Tang H."/>
            <person name="Wang X."/>
            <person name="Wicker T."/>
            <person name="Bharti A.K."/>
            <person name="Chapman J."/>
            <person name="Feltus F.A."/>
            <person name="Gowik U."/>
            <person name="Grigoriev I.V."/>
            <person name="Lyons E."/>
            <person name="Maher C.A."/>
            <person name="Martis M."/>
            <person name="Narechania A."/>
            <person name="Otillar R.P."/>
            <person name="Penning B.W."/>
            <person name="Salamov A.A."/>
            <person name="Wang Y."/>
            <person name="Zhang L."/>
            <person name="Carpita N.C."/>
            <person name="Freeling M."/>
            <person name="Gingle A.R."/>
            <person name="Hash C.T."/>
            <person name="Keller B."/>
            <person name="Klein P."/>
            <person name="Kresovich S."/>
            <person name="McCann M.C."/>
            <person name="Ming R."/>
            <person name="Peterson D.G."/>
            <person name="Mehboob-ur-Rahman"/>
            <person name="Ware D."/>
            <person name="Westhoff P."/>
            <person name="Mayer K.F."/>
            <person name="Messing J."/>
            <person name="Rokhsar D.S."/>
        </authorList>
    </citation>
    <scope>NUCLEOTIDE SEQUENCE [LARGE SCALE GENOMIC DNA]</scope>
    <source>
        <strain evidence="3">cv. BTx623</strain>
    </source>
</reference>
<proteinExistence type="predicted"/>
<dbReference type="Gramene" id="KXG30642">
    <property type="protein sequence ID" value="KXG30642"/>
    <property type="gene ID" value="SORBI_3004G216300"/>
</dbReference>
<keyword evidence="1" id="KW-1133">Transmembrane helix</keyword>
<name>A0A194YR20_SORBI</name>
<evidence type="ECO:0000313" key="2">
    <source>
        <dbReference type="EMBL" id="KXG30642.1"/>
    </source>
</evidence>
<dbReference type="InParanoid" id="A0A194YR20"/>
<protein>
    <submittedName>
        <fullName evidence="2">Uncharacterized protein</fullName>
    </submittedName>
</protein>
<accession>A0A194YR20</accession>
<feature type="transmembrane region" description="Helical" evidence="1">
    <location>
        <begin position="38"/>
        <end position="60"/>
    </location>
</feature>
<keyword evidence="1" id="KW-0472">Membrane</keyword>
<keyword evidence="1" id="KW-0812">Transmembrane</keyword>
<reference evidence="3" key="2">
    <citation type="journal article" date="2018" name="Plant J.">
        <title>The Sorghum bicolor reference genome: improved assembly, gene annotations, a transcriptome atlas, and signatures of genome organization.</title>
        <authorList>
            <person name="McCormick R.F."/>
            <person name="Truong S.K."/>
            <person name="Sreedasyam A."/>
            <person name="Jenkins J."/>
            <person name="Shu S."/>
            <person name="Sims D."/>
            <person name="Kennedy M."/>
            <person name="Amirebrahimi M."/>
            <person name="Weers B.D."/>
            <person name="McKinley B."/>
            <person name="Mattison A."/>
            <person name="Morishige D.T."/>
            <person name="Grimwood J."/>
            <person name="Schmutz J."/>
            <person name="Mullet J.E."/>
        </authorList>
    </citation>
    <scope>NUCLEOTIDE SEQUENCE [LARGE SCALE GENOMIC DNA]</scope>
    <source>
        <strain evidence="3">cv. BTx623</strain>
    </source>
</reference>
<evidence type="ECO:0000256" key="1">
    <source>
        <dbReference type="SAM" id="Phobius"/>
    </source>
</evidence>
<gene>
    <name evidence="2" type="ORF">SORBI_3004G216300</name>
</gene>
<keyword evidence="3" id="KW-1185">Reference proteome</keyword>
<organism evidence="2 3">
    <name type="scientific">Sorghum bicolor</name>
    <name type="common">Sorghum</name>
    <name type="synonym">Sorghum vulgare</name>
    <dbReference type="NCBI Taxonomy" id="4558"/>
    <lineage>
        <taxon>Eukaryota</taxon>
        <taxon>Viridiplantae</taxon>
        <taxon>Streptophyta</taxon>
        <taxon>Embryophyta</taxon>
        <taxon>Tracheophyta</taxon>
        <taxon>Spermatophyta</taxon>
        <taxon>Magnoliopsida</taxon>
        <taxon>Liliopsida</taxon>
        <taxon>Poales</taxon>
        <taxon>Poaceae</taxon>
        <taxon>PACMAD clade</taxon>
        <taxon>Panicoideae</taxon>
        <taxon>Andropogonodae</taxon>
        <taxon>Andropogoneae</taxon>
        <taxon>Sorghinae</taxon>
        <taxon>Sorghum</taxon>
    </lineage>
</organism>
<sequence>MPLVAVFPGWLPVPEGPVRRGQRPASQRSAMVSSCRSLLLIYQFKVSLYLLLLVFLRSFLSVPSVPVRAEDFSRSLAFWRQFQCWFWNMLL</sequence>
<evidence type="ECO:0000313" key="3">
    <source>
        <dbReference type="Proteomes" id="UP000000768"/>
    </source>
</evidence>